<comment type="subcellular location">
    <subcellularLocation>
        <location evidence="1">Secreted</location>
    </subcellularLocation>
</comment>
<evidence type="ECO:0000256" key="2">
    <source>
        <dbReference type="ARBA" id="ARBA00022525"/>
    </source>
</evidence>
<dbReference type="InterPro" id="IPR001343">
    <property type="entry name" value="Hemolysn_Ca-bd"/>
</dbReference>
<evidence type="ECO:0000313" key="5">
    <source>
        <dbReference type="EMBL" id="SSA46007.1"/>
    </source>
</evidence>
<gene>
    <name evidence="4" type="ORF">BCF38_104281</name>
    <name evidence="5" type="ORF">SAMN05421539_104281</name>
</gene>
<proteinExistence type="predicted"/>
<dbReference type="OrthoDB" id="9773411at2"/>
<reference evidence="4 6" key="2">
    <citation type="submission" date="2018-03" db="EMBL/GenBank/DDBJ databases">
        <title>Genomic Encyclopedia of Archaeal and Bacterial Type Strains, Phase II (KMG-II): from individual species to whole genera.</title>
        <authorList>
            <person name="Goeker M."/>
        </authorList>
    </citation>
    <scope>NUCLEOTIDE SEQUENCE [LARGE SCALE GENOMIC DNA]</scope>
    <source>
        <strain evidence="4 6">DSM 25227</strain>
    </source>
</reference>
<sequence>MANQRIFGTPQSDVLSSAGTEDTLQALGGDDFILQSGTGNRDWIARIDGGAGSDTFEVVIPEGADPEDTVPDFAIHEVDPILYGAYTHVLTHLSTFQLGGLKNNGRTLLRDVETLRAPDGTDTTLSVGALDWHAETDVQSFEVQHITSLSPGNLLGRTVASLSDGNVVKVFQVGEPGADFGKLGFRIIDGDGDIVLNSDLFGLGTRELFNPYEQQLTNGRQVTALVDGGFAITFLEQSTTVQGDRSQYLTQLKVQLFNADGTERGEALVVHEDPPGGPVTTPVGFSATTMEDGRLLVSWESPTRHLVETVVDLDGTRRDSASFELSGLGGFFPGAVALPDGYTSIYLDTTLRDRNNDVINRLIARNHTVDEATGAITYTGTENDTELFRFEPGVGIMTADYAALGNGNFAAAFLTTTRETVLATYVDGAVTAANPLPGQYSVSNGDISLTEAPGGGAYLALEVNDPNNPDGAVFGAHAMMIPIAQDGTLGTPANMSNALDDTVGNNLRPVVAATQDGVIAFWDGSGAEEEWVSYQNAAAYDATPASSAYADTILGTAGDDSIAALGGDDLVVQSAGIDRFDGGAGNDTFSVAGSGAHILSLADSYVATFETPYREALLGFENLVGSAEGDRLIGDLEANRLEGGGGDDTISGNGGEDTILGGEGTDTYLAIPGGLDYLRLDAAASVERLDLSQGPLRATSTGGDFDLSGITGYVNADSILGGNGDDRIIGTTRNDTIEGNSGDDYLDGGLGNDTLIGGSRTDTLIAGPGDDVLTGGTSFSEGNVFVFAPDFGSDVITDYQRSRDKLDFNAFTAAELAQITVTQQDTSRVATFHDGSSLTLENTARNYTPTGSLAVSGDMIEDATLRVDLGGITDTDGFSVTGTYQWLRDDVEIAGATAATYQLGQEDVGTQISVVYRYTDLFRTEEEVQRTVLTRVQNVDDALEGSVAVTGDLQEGAALSADISGLSDEDGIASVRYRWLRDGVEIDQATGETYLLTQEDVGAEIVLRATVSDRFGGNGVSVSTAGAPVTNVNDAPQGSPSVLGTARQGETLTAVTTGIADEDGLGAFSYQWLRNGVEIADATAETYLLEQADVGAAITLRVGYVDGFGTDESVVSGETAAIANINDLPEGAPTIDGLIEQRETLVARTDALTDADGLGAFAFQWLRNGAEITGANGQSYELAAEDVGTELSVQVSYTDGFGTPERVVSDPTGIIVAGDDVLEGTAGNDTLQGSPGADTLNGGSGADTMEGGGGDDTYIVDDQRDRVRDTEGFDSVILEQRVKFRVEGTGVERVEAAEGGGNSWIFGDARATEMIGNEADNILISGGGNDTMTGGAGRDYFAFQGTAVAPNGTITDFDASDKLLLDDQFFGLGNSRINLRPLDRAEVLDLLDNGLAAFRLRTKELSVDIDGPDGPEGLQIIATFEGRPALGLDDVMLF</sequence>
<dbReference type="InterPro" id="IPR050557">
    <property type="entry name" value="RTX_toxin/Mannuronan_C5-epim"/>
</dbReference>
<dbReference type="PANTHER" id="PTHR38340">
    <property type="entry name" value="S-LAYER PROTEIN"/>
    <property type="match status" value="1"/>
</dbReference>
<dbReference type="InterPro" id="IPR011049">
    <property type="entry name" value="Serralysin-like_metalloprot_C"/>
</dbReference>
<dbReference type="Proteomes" id="UP000245839">
    <property type="component" value="Unassembled WGS sequence"/>
</dbReference>
<dbReference type="EMBL" id="UETC01000004">
    <property type="protein sequence ID" value="SSA46007.1"/>
    <property type="molecule type" value="Genomic_DNA"/>
</dbReference>
<dbReference type="GO" id="GO:0005509">
    <property type="term" value="F:calcium ion binding"/>
    <property type="evidence" value="ECO:0007669"/>
    <property type="project" value="InterPro"/>
</dbReference>
<accession>A0A2Y9AU38</accession>
<evidence type="ECO:0000256" key="3">
    <source>
        <dbReference type="SAM" id="MobiDB-lite"/>
    </source>
</evidence>
<name>A0A2Y9AU38_9RHOB</name>
<dbReference type="SUPFAM" id="SSF51120">
    <property type="entry name" value="beta-Roll"/>
    <property type="match status" value="5"/>
</dbReference>
<dbReference type="RefSeq" id="WP_109564432.1">
    <property type="nucleotide sequence ID" value="NZ_QGDJ01000004.1"/>
</dbReference>
<dbReference type="Pfam" id="PF00353">
    <property type="entry name" value="HemolysinCabind"/>
    <property type="match status" value="7"/>
</dbReference>
<keyword evidence="6" id="KW-1185">Reference proteome</keyword>
<dbReference type="Proteomes" id="UP000251571">
    <property type="component" value="Unassembled WGS sequence"/>
</dbReference>
<dbReference type="PROSITE" id="PS00330">
    <property type="entry name" value="HEMOLYSIN_CALCIUM"/>
    <property type="match status" value="4"/>
</dbReference>
<feature type="region of interest" description="Disordered" evidence="3">
    <location>
        <begin position="1225"/>
        <end position="1259"/>
    </location>
</feature>
<dbReference type="Gene3D" id="2.60.40.2700">
    <property type="match status" value="3"/>
</dbReference>
<dbReference type="PANTHER" id="PTHR38340:SF1">
    <property type="entry name" value="S-LAYER PROTEIN"/>
    <property type="match status" value="1"/>
</dbReference>
<evidence type="ECO:0000313" key="4">
    <source>
        <dbReference type="EMBL" id="PWJ19345.1"/>
    </source>
</evidence>
<dbReference type="InterPro" id="IPR018511">
    <property type="entry name" value="Hemolysin-typ_Ca-bd_CS"/>
</dbReference>
<evidence type="ECO:0000313" key="7">
    <source>
        <dbReference type="Proteomes" id="UP000251571"/>
    </source>
</evidence>
<evidence type="ECO:0000313" key="6">
    <source>
        <dbReference type="Proteomes" id="UP000245839"/>
    </source>
</evidence>
<keyword evidence="2" id="KW-0964">Secreted</keyword>
<dbReference type="Gene3D" id="2.150.10.10">
    <property type="entry name" value="Serralysin-like metalloprotease, C-terminal"/>
    <property type="match status" value="5"/>
</dbReference>
<organism evidence="5 7">
    <name type="scientific">Jannaschia seohaensis</name>
    <dbReference type="NCBI Taxonomy" id="475081"/>
    <lineage>
        <taxon>Bacteria</taxon>
        <taxon>Pseudomonadati</taxon>
        <taxon>Pseudomonadota</taxon>
        <taxon>Alphaproteobacteria</taxon>
        <taxon>Rhodobacterales</taxon>
        <taxon>Roseobacteraceae</taxon>
        <taxon>Jannaschia</taxon>
    </lineage>
</organism>
<dbReference type="EMBL" id="QGDJ01000004">
    <property type="protein sequence ID" value="PWJ19345.1"/>
    <property type="molecule type" value="Genomic_DNA"/>
</dbReference>
<feature type="compositionally biased region" description="Gly residues" evidence="3">
    <location>
        <begin position="1242"/>
        <end position="1255"/>
    </location>
</feature>
<dbReference type="PRINTS" id="PR00313">
    <property type="entry name" value="CABNDNGRPT"/>
</dbReference>
<protein>
    <submittedName>
        <fullName evidence="4">Hemolysin type calcium-binding protein</fullName>
    </submittedName>
    <submittedName>
        <fullName evidence="5">Hemolysin-type calcium-binding repeat-containing protein</fullName>
    </submittedName>
</protein>
<dbReference type="GO" id="GO:0005576">
    <property type="term" value="C:extracellular region"/>
    <property type="evidence" value="ECO:0007669"/>
    <property type="project" value="UniProtKB-SubCell"/>
</dbReference>
<evidence type="ECO:0000256" key="1">
    <source>
        <dbReference type="ARBA" id="ARBA00004613"/>
    </source>
</evidence>
<reference evidence="5 7" key="1">
    <citation type="submission" date="2016-10" db="EMBL/GenBank/DDBJ databases">
        <authorList>
            <person name="Cai Z."/>
        </authorList>
    </citation>
    <scope>NUCLEOTIDE SEQUENCE [LARGE SCALE GENOMIC DNA]</scope>
    <source>
        <strain evidence="5 7">DSM 25227</strain>
    </source>
</reference>